<sequence>MTTNDLQVLKTYLSEEEIKQLVIDEYRTIIREEIKSIKPEKRMTNHDRIISNAVWYMLEEECDKILGVNTKEMIEEHVKRILNKGDFSSSIFRQKSAWDSEDSVGTKLLKESVIANKELINDKVKSTIDEIDMPRIKDTLMECMIELLNEKFKS</sequence>
<protein>
    <submittedName>
        <fullName evidence="1">Uncharacterized protein</fullName>
    </submittedName>
</protein>
<proteinExistence type="predicted"/>
<gene>
    <name evidence="1" type="ORF">UFOVP87_50</name>
</gene>
<evidence type="ECO:0000313" key="1">
    <source>
        <dbReference type="EMBL" id="CAB4127136.1"/>
    </source>
</evidence>
<reference evidence="1" key="1">
    <citation type="submission" date="2020-04" db="EMBL/GenBank/DDBJ databases">
        <authorList>
            <person name="Chiriac C."/>
            <person name="Salcher M."/>
            <person name="Ghai R."/>
            <person name="Kavagutti S V."/>
        </authorList>
    </citation>
    <scope>NUCLEOTIDE SEQUENCE</scope>
</reference>
<organism evidence="1">
    <name type="scientific">uncultured Caudovirales phage</name>
    <dbReference type="NCBI Taxonomy" id="2100421"/>
    <lineage>
        <taxon>Viruses</taxon>
        <taxon>Duplodnaviria</taxon>
        <taxon>Heunggongvirae</taxon>
        <taxon>Uroviricota</taxon>
        <taxon>Caudoviricetes</taxon>
        <taxon>Peduoviridae</taxon>
        <taxon>Maltschvirus</taxon>
        <taxon>Maltschvirus maltsch</taxon>
    </lineage>
</organism>
<accession>A0A6J5L1H9</accession>
<dbReference type="EMBL" id="LR796200">
    <property type="protein sequence ID" value="CAB4127136.1"/>
    <property type="molecule type" value="Genomic_DNA"/>
</dbReference>
<name>A0A6J5L1H9_9CAUD</name>